<feature type="domain" description="Cupin type-2" evidence="1">
    <location>
        <begin position="73"/>
        <end position="133"/>
    </location>
</feature>
<organism evidence="2 3">
    <name type="scientific">Streptacidiphilus fuscans</name>
    <dbReference type="NCBI Taxonomy" id="2789292"/>
    <lineage>
        <taxon>Bacteria</taxon>
        <taxon>Bacillati</taxon>
        <taxon>Actinomycetota</taxon>
        <taxon>Actinomycetes</taxon>
        <taxon>Kitasatosporales</taxon>
        <taxon>Streptomycetaceae</taxon>
        <taxon>Streptacidiphilus</taxon>
    </lineage>
</organism>
<dbReference type="InterPro" id="IPR053146">
    <property type="entry name" value="QDO-like"/>
</dbReference>
<accession>A0A931B1B9</accession>
<dbReference type="Proteomes" id="UP000657385">
    <property type="component" value="Unassembled WGS sequence"/>
</dbReference>
<dbReference type="Gene3D" id="2.60.120.10">
    <property type="entry name" value="Jelly Rolls"/>
    <property type="match status" value="1"/>
</dbReference>
<dbReference type="AlphaFoldDB" id="A0A931B1B9"/>
<proteinExistence type="predicted"/>
<dbReference type="RefSeq" id="WP_196194437.1">
    <property type="nucleotide sequence ID" value="NZ_JADPRT010000005.1"/>
</dbReference>
<name>A0A931B1B9_9ACTN</name>
<dbReference type="PANTHER" id="PTHR36440">
    <property type="entry name" value="PUTATIVE (AFU_ORTHOLOGUE AFUA_8G07350)-RELATED"/>
    <property type="match status" value="1"/>
</dbReference>
<dbReference type="PANTHER" id="PTHR36440:SF1">
    <property type="entry name" value="PUTATIVE (AFU_ORTHOLOGUE AFUA_8G07350)-RELATED"/>
    <property type="match status" value="1"/>
</dbReference>
<dbReference type="InterPro" id="IPR013096">
    <property type="entry name" value="Cupin_2"/>
</dbReference>
<protein>
    <submittedName>
        <fullName evidence="2">Cupin domain-containing protein</fullName>
    </submittedName>
</protein>
<comment type="caution">
    <text evidence="2">The sequence shown here is derived from an EMBL/GenBank/DDBJ whole genome shotgun (WGS) entry which is preliminary data.</text>
</comment>
<evidence type="ECO:0000259" key="1">
    <source>
        <dbReference type="Pfam" id="PF07883"/>
    </source>
</evidence>
<keyword evidence="3" id="KW-1185">Reference proteome</keyword>
<dbReference type="Pfam" id="PF07883">
    <property type="entry name" value="Cupin_2"/>
    <property type="match status" value="1"/>
</dbReference>
<gene>
    <name evidence="2" type="ORF">I2501_14755</name>
</gene>
<dbReference type="SUPFAM" id="SSF51182">
    <property type="entry name" value="RmlC-like cupins"/>
    <property type="match status" value="1"/>
</dbReference>
<evidence type="ECO:0000313" key="3">
    <source>
        <dbReference type="Proteomes" id="UP000657385"/>
    </source>
</evidence>
<sequence length="175" mass="19476">MSLPNDAELNAVTSYPPIRYTGEGEVSAVHRPGAETPELTYPNGNQVSYLAKGTLTEGKFGLYRWDFSGSPSGPAPHIHRTISESFFILEGTVRLFNGEKWIDATAGDFLYVPEGGIHAFRNESGEAASMLLMFSPGAPREEYFEELVARAAQDRPLMTEEERMEFLLKHDNIFV</sequence>
<dbReference type="EMBL" id="JADPRT010000005">
    <property type="protein sequence ID" value="MBF9069284.1"/>
    <property type="molecule type" value="Genomic_DNA"/>
</dbReference>
<reference evidence="2" key="1">
    <citation type="submission" date="2020-11" db="EMBL/GenBank/DDBJ databases">
        <title>Isolation and identification of active actinomycetes.</title>
        <authorList>
            <person name="Yu B."/>
        </authorList>
    </citation>
    <scope>NUCLEOTIDE SEQUENCE</scope>
    <source>
        <strain evidence="2">NEAU-YB345</strain>
    </source>
</reference>
<dbReference type="InterPro" id="IPR011051">
    <property type="entry name" value="RmlC_Cupin_sf"/>
</dbReference>
<evidence type="ECO:0000313" key="2">
    <source>
        <dbReference type="EMBL" id="MBF9069284.1"/>
    </source>
</evidence>
<dbReference type="InterPro" id="IPR014710">
    <property type="entry name" value="RmlC-like_jellyroll"/>
</dbReference>